<keyword evidence="3 7" id="KW-0597">Phosphoprotein</keyword>
<sequence length="1384" mass="154799">MALKYCCLYIVAFFCSIVSAMGQGEPSFVALTTRDGLSSNTISAITQDQSGLMWFGTVDGLNKFDGTNFTVYTHNDKDSSTIPTNEITSLLEDRSGILWVGTDNSGVAWYNEQSNSFVTIKLDTALSRTTQPTAKALHLDHEGNVWVGSFNSCYIINPKTKKLTTFKIAKYLPKPVNTLMVLSFFEDRHHRMWIGTNGGLLCYDAKNKIMQRFLHDPKTAGSISDNNVKTIVEDRTGALFFGTNRGLNKLMPDGKTFKTYRHDDNNLNSVSSDIIYSAIVAPDGKLWLGTENGLSIFDSKASVFHNIRPDRRASFSLSHKSVKNLFLAQRNIIWLGTHQGGINKYDPNLALFSLKRSFPFDPNGLSSPYVTAFAEYQNNRFFVGTDGGGLNLFNRKTGLFDHIAIKSKVDRSGSPLSILALELDRNKKLWIGTYQNGIFNYDPVTGKYRQYLVGDGSGLSQNDIFVIRQDSRGLIWIGTNGRGVDVFNPATNKMFNYGTQSQAGTANMPLNGFMRAIEEDKAGNIWLGSNGTGIAVFNPNSKKFTLYNKTNSGLSNNVVLSILHDRSGNTWVGTNGGGLNRFNSMKKKFSHLCENEGLANGIIHKILQDEAGLIWVSTDKGISSIDPATNKVKNYSKPNGVQDSPFMFSAGIVATDGELFFGGQDGFNYFKPAELPVNNYMPKLLLTDLKVGNKSVVAGKDAPVTEQVGVAKEINLDYGQNFSISYVALNYTAPQQNNYAYRLSGLDKEWNYVGKEKTAYYTNLDPGDYVFQVRASNNEGVWSKRISSIAVHIHPPWWRTPYAYTACGAFILSFLFYTRHRGIQKIKNRLAIEQEKLNAKRLIEQQRVEAERVHELDEQKIKFLTNLSHEFRTPISLIMAPADKLLTLPHQAVATAQIKMIRRNARRLLNLVNQLLDFRKMEEQELKLNKQTGDLVAFIKDAAEAFQDLSDKRRISLTISSEIDALMTEFDHDKIERIIFNILSNAFKFTAEGGAVSVSISLVTGDDNLPAGCRIVITDTGIGINRAHQARIFDRFFMENKPTQVLNQGSGIGLSIAREFVQLHGGEISVNSELNVGTSFLITLPLAEIQPQRPEQAPITENTFAAHNDSFNPVSDTSINLATVLLVEDNTEFRYYLKDSLQKYYNIVEAANGREGWQKALSTHPNLIVSDISMPYMDGIQLSQKLKADKRTSHIPVILLTAISGEEDQIKGLESGANDYLTKPFNFGILNTKIKNLLKYNRSLKDTYSKHIQVKGEEIAIESTDAKLLNNIVKYIDDKLNDPDLSVEELSRHVGMSRGSLYHKLLEMTGLSPVEYIRSVKLERAALLLEKSDYNVAQIAYMTGFGTPSYFSRLFKARYKVLPSEYINAKRKENKLHTENNNML</sequence>
<dbReference type="SMART" id="SM00388">
    <property type="entry name" value="HisKA"/>
    <property type="match status" value="1"/>
</dbReference>
<evidence type="ECO:0000256" key="8">
    <source>
        <dbReference type="SAM" id="SignalP"/>
    </source>
</evidence>
<dbReference type="SUPFAM" id="SSF101898">
    <property type="entry name" value="NHL repeat"/>
    <property type="match status" value="1"/>
</dbReference>
<dbReference type="PANTHER" id="PTHR43547">
    <property type="entry name" value="TWO-COMPONENT HISTIDINE KINASE"/>
    <property type="match status" value="1"/>
</dbReference>
<dbReference type="InterPro" id="IPR015943">
    <property type="entry name" value="WD40/YVTN_repeat-like_dom_sf"/>
</dbReference>
<dbReference type="EC" id="2.7.13.3" evidence="2"/>
<evidence type="ECO:0000256" key="2">
    <source>
        <dbReference type="ARBA" id="ARBA00012438"/>
    </source>
</evidence>
<dbReference type="Pfam" id="PF12833">
    <property type="entry name" value="HTH_18"/>
    <property type="match status" value="1"/>
</dbReference>
<gene>
    <name evidence="12" type="ORF">LT679_01515</name>
</gene>
<name>A0ABS8TZN0_9SPHI</name>
<dbReference type="RefSeq" id="WP_232175134.1">
    <property type="nucleotide sequence ID" value="NZ_JAJPWV010000001.1"/>
</dbReference>
<dbReference type="PRINTS" id="PR00344">
    <property type="entry name" value="BCTRLSENSOR"/>
</dbReference>
<evidence type="ECO:0000256" key="5">
    <source>
        <dbReference type="ARBA" id="ARBA00023125"/>
    </source>
</evidence>
<feature type="modified residue" description="4-aspartylphosphate" evidence="7">
    <location>
        <position position="1171"/>
    </location>
</feature>
<feature type="domain" description="HTH araC/xylS-type" evidence="9">
    <location>
        <begin position="1270"/>
        <end position="1369"/>
    </location>
</feature>
<dbReference type="SMART" id="SM00448">
    <property type="entry name" value="REC"/>
    <property type="match status" value="1"/>
</dbReference>
<dbReference type="SUPFAM" id="SSF63829">
    <property type="entry name" value="Calcium-dependent phosphotriesterase"/>
    <property type="match status" value="2"/>
</dbReference>
<dbReference type="InterPro" id="IPR005467">
    <property type="entry name" value="His_kinase_dom"/>
</dbReference>
<dbReference type="InterPro" id="IPR018062">
    <property type="entry name" value="HTH_AraC-typ_CS"/>
</dbReference>
<keyword evidence="6" id="KW-0804">Transcription</keyword>
<keyword evidence="5" id="KW-0238">DNA-binding</keyword>
<dbReference type="InterPro" id="IPR004358">
    <property type="entry name" value="Sig_transdc_His_kin-like_C"/>
</dbReference>
<evidence type="ECO:0000256" key="6">
    <source>
        <dbReference type="ARBA" id="ARBA00023163"/>
    </source>
</evidence>
<dbReference type="Pfam" id="PF07495">
    <property type="entry name" value="Y_Y_Y"/>
    <property type="match status" value="1"/>
</dbReference>
<dbReference type="SMART" id="SM00342">
    <property type="entry name" value="HTH_ARAC"/>
    <property type="match status" value="1"/>
</dbReference>
<protein>
    <recommendedName>
        <fullName evidence="2">histidine kinase</fullName>
        <ecNumber evidence="2">2.7.13.3</ecNumber>
    </recommendedName>
</protein>
<dbReference type="InterPro" id="IPR003594">
    <property type="entry name" value="HATPase_dom"/>
</dbReference>
<dbReference type="InterPro" id="IPR011123">
    <property type="entry name" value="Y_Y_Y"/>
</dbReference>
<evidence type="ECO:0000313" key="12">
    <source>
        <dbReference type="EMBL" id="MCD8739265.1"/>
    </source>
</evidence>
<evidence type="ECO:0000256" key="4">
    <source>
        <dbReference type="ARBA" id="ARBA00023015"/>
    </source>
</evidence>
<accession>A0ABS8TZN0</accession>
<dbReference type="Gene3D" id="2.60.40.10">
    <property type="entry name" value="Immunoglobulins"/>
    <property type="match status" value="1"/>
</dbReference>
<dbReference type="PROSITE" id="PS00041">
    <property type="entry name" value="HTH_ARAC_FAMILY_1"/>
    <property type="match status" value="1"/>
</dbReference>
<dbReference type="PROSITE" id="PS50109">
    <property type="entry name" value="HIS_KIN"/>
    <property type="match status" value="1"/>
</dbReference>
<reference evidence="12 13" key="1">
    <citation type="submission" date="2021-12" db="EMBL/GenBank/DDBJ databases">
        <title>Mucilaginibacter roseus genome.</title>
        <authorList>
            <person name="Ferreira J.R."/>
            <person name="Newman J.D."/>
        </authorList>
    </citation>
    <scope>NUCLEOTIDE SEQUENCE [LARGE SCALE GENOMIC DNA]</scope>
    <source>
        <strain evidence="12 13">LMG 28454</strain>
    </source>
</reference>
<dbReference type="SUPFAM" id="SSF52172">
    <property type="entry name" value="CheY-like"/>
    <property type="match status" value="1"/>
</dbReference>
<evidence type="ECO:0000259" key="11">
    <source>
        <dbReference type="PROSITE" id="PS50110"/>
    </source>
</evidence>
<dbReference type="SUPFAM" id="SSF55874">
    <property type="entry name" value="ATPase domain of HSP90 chaperone/DNA topoisomerase II/histidine kinase"/>
    <property type="match status" value="1"/>
</dbReference>
<dbReference type="EMBL" id="JAJPWV010000001">
    <property type="protein sequence ID" value="MCD8739265.1"/>
    <property type="molecule type" value="Genomic_DNA"/>
</dbReference>
<dbReference type="InterPro" id="IPR009057">
    <property type="entry name" value="Homeodomain-like_sf"/>
</dbReference>
<dbReference type="Gene3D" id="3.40.50.2300">
    <property type="match status" value="1"/>
</dbReference>
<dbReference type="InterPro" id="IPR011006">
    <property type="entry name" value="CheY-like_superfamily"/>
</dbReference>
<dbReference type="Pfam" id="PF07494">
    <property type="entry name" value="Reg_prop"/>
    <property type="match status" value="4"/>
</dbReference>
<comment type="caution">
    <text evidence="12">The sequence shown here is derived from an EMBL/GenBank/DDBJ whole genome shotgun (WGS) entry which is preliminary data.</text>
</comment>
<dbReference type="SMART" id="SM00387">
    <property type="entry name" value="HATPase_c"/>
    <property type="match status" value="1"/>
</dbReference>
<dbReference type="InterPro" id="IPR036097">
    <property type="entry name" value="HisK_dim/P_sf"/>
</dbReference>
<feature type="domain" description="Histidine kinase" evidence="10">
    <location>
        <begin position="866"/>
        <end position="1088"/>
    </location>
</feature>
<dbReference type="InterPro" id="IPR011110">
    <property type="entry name" value="Reg_prop"/>
</dbReference>
<dbReference type="InterPro" id="IPR013783">
    <property type="entry name" value="Ig-like_fold"/>
</dbReference>
<dbReference type="SUPFAM" id="SSF46689">
    <property type="entry name" value="Homeodomain-like"/>
    <property type="match status" value="1"/>
</dbReference>
<evidence type="ECO:0000256" key="3">
    <source>
        <dbReference type="ARBA" id="ARBA00022553"/>
    </source>
</evidence>
<dbReference type="Pfam" id="PF02518">
    <property type="entry name" value="HATPase_c"/>
    <property type="match status" value="1"/>
</dbReference>
<feature type="domain" description="Response regulatory" evidence="11">
    <location>
        <begin position="1123"/>
        <end position="1238"/>
    </location>
</feature>
<keyword evidence="4" id="KW-0805">Transcription regulation</keyword>
<dbReference type="InterPro" id="IPR036890">
    <property type="entry name" value="HATPase_C_sf"/>
</dbReference>
<proteinExistence type="predicted"/>
<dbReference type="SUPFAM" id="SSF47384">
    <property type="entry name" value="Homodimeric domain of signal transducing histidine kinase"/>
    <property type="match status" value="1"/>
</dbReference>
<dbReference type="PROSITE" id="PS01124">
    <property type="entry name" value="HTH_ARAC_FAMILY_2"/>
    <property type="match status" value="1"/>
</dbReference>
<evidence type="ECO:0000313" key="13">
    <source>
        <dbReference type="Proteomes" id="UP001199919"/>
    </source>
</evidence>
<dbReference type="PANTHER" id="PTHR43547:SF2">
    <property type="entry name" value="HYBRID SIGNAL TRANSDUCTION HISTIDINE KINASE C"/>
    <property type="match status" value="1"/>
</dbReference>
<dbReference type="InterPro" id="IPR018060">
    <property type="entry name" value="HTH_AraC"/>
</dbReference>
<comment type="catalytic activity">
    <reaction evidence="1">
        <text>ATP + protein L-histidine = ADP + protein N-phospho-L-histidine.</text>
        <dbReference type="EC" id="2.7.13.3"/>
    </reaction>
</comment>
<keyword evidence="13" id="KW-1185">Reference proteome</keyword>
<keyword evidence="8" id="KW-0732">Signal</keyword>
<dbReference type="Pfam" id="PF00072">
    <property type="entry name" value="Response_reg"/>
    <property type="match status" value="1"/>
</dbReference>
<evidence type="ECO:0000256" key="7">
    <source>
        <dbReference type="PROSITE-ProRule" id="PRU00169"/>
    </source>
</evidence>
<dbReference type="Gene3D" id="2.130.10.10">
    <property type="entry name" value="YVTN repeat-like/Quinoprotein amine dehydrogenase"/>
    <property type="match status" value="2"/>
</dbReference>
<evidence type="ECO:0000259" key="10">
    <source>
        <dbReference type="PROSITE" id="PS50109"/>
    </source>
</evidence>
<dbReference type="Proteomes" id="UP001199919">
    <property type="component" value="Unassembled WGS sequence"/>
</dbReference>
<dbReference type="PROSITE" id="PS50110">
    <property type="entry name" value="RESPONSE_REGULATORY"/>
    <property type="match status" value="1"/>
</dbReference>
<dbReference type="Gene3D" id="1.10.10.60">
    <property type="entry name" value="Homeodomain-like"/>
    <property type="match status" value="2"/>
</dbReference>
<organism evidence="12 13">
    <name type="scientific">Mucilaginibacter roseus</name>
    <dbReference type="NCBI Taxonomy" id="1528868"/>
    <lineage>
        <taxon>Bacteria</taxon>
        <taxon>Pseudomonadati</taxon>
        <taxon>Bacteroidota</taxon>
        <taxon>Sphingobacteriia</taxon>
        <taxon>Sphingobacteriales</taxon>
        <taxon>Sphingobacteriaceae</taxon>
        <taxon>Mucilaginibacter</taxon>
    </lineage>
</organism>
<evidence type="ECO:0000259" key="9">
    <source>
        <dbReference type="PROSITE" id="PS01124"/>
    </source>
</evidence>
<dbReference type="Gene3D" id="3.30.565.10">
    <property type="entry name" value="Histidine kinase-like ATPase, C-terminal domain"/>
    <property type="match status" value="1"/>
</dbReference>
<dbReference type="InterPro" id="IPR003661">
    <property type="entry name" value="HisK_dim/P_dom"/>
</dbReference>
<dbReference type="Gene3D" id="1.10.287.130">
    <property type="match status" value="1"/>
</dbReference>
<dbReference type="InterPro" id="IPR001789">
    <property type="entry name" value="Sig_transdc_resp-reg_receiver"/>
</dbReference>
<feature type="chain" id="PRO_5045915338" description="histidine kinase" evidence="8">
    <location>
        <begin position="21"/>
        <end position="1384"/>
    </location>
</feature>
<feature type="signal peptide" evidence="8">
    <location>
        <begin position="1"/>
        <end position="20"/>
    </location>
</feature>
<evidence type="ECO:0000256" key="1">
    <source>
        <dbReference type="ARBA" id="ARBA00000085"/>
    </source>
</evidence>
<dbReference type="Pfam" id="PF00512">
    <property type="entry name" value="HisKA"/>
    <property type="match status" value="1"/>
</dbReference>
<dbReference type="CDD" id="cd00082">
    <property type="entry name" value="HisKA"/>
    <property type="match status" value="1"/>
</dbReference>